<name>A0A9Q0N5A1_9DIPT</name>
<dbReference type="Proteomes" id="UP001151699">
    <property type="component" value="Chromosome B"/>
</dbReference>
<dbReference type="EMBL" id="WJQU01000002">
    <property type="protein sequence ID" value="KAJ6643161.1"/>
    <property type="molecule type" value="Genomic_DNA"/>
</dbReference>
<gene>
    <name evidence="1" type="ORF">Bhyg_08117</name>
</gene>
<protein>
    <submittedName>
        <fullName evidence="1">Uncharacterized protein</fullName>
    </submittedName>
</protein>
<evidence type="ECO:0000313" key="1">
    <source>
        <dbReference type="EMBL" id="KAJ6643161.1"/>
    </source>
</evidence>
<organism evidence="1 2">
    <name type="scientific">Pseudolycoriella hygida</name>
    <dbReference type="NCBI Taxonomy" id="35572"/>
    <lineage>
        <taxon>Eukaryota</taxon>
        <taxon>Metazoa</taxon>
        <taxon>Ecdysozoa</taxon>
        <taxon>Arthropoda</taxon>
        <taxon>Hexapoda</taxon>
        <taxon>Insecta</taxon>
        <taxon>Pterygota</taxon>
        <taxon>Neoptera</taxon>
        <taxon>Endopterygota</taxon>
        <taxon>Diptera</taxon>
        <taxon>Nematocera</taxon>
        <taxon>Sciaroidea</taxon>
        <taxon>Sciaridae</taxon>
        <taxon>Pseudolycoriella</taxon>
    </lineage>
</organism>
<sequence>MEIIVFIFYEQKLTKKRILIF</sequence>
<evidence type="ECO:0000313" key="2">
    <source>
        <dbReference type="Proteomes" id="UP001151699"/>
    </source>
</evidence>
<proteinExistence type="predicted"/>
<dbReference type="AlphaFoldDB" id="A0A9Q0N5A1"/>
<comment type="caution">
    <text evidence="1">The sequence shown here is derived from an EMBL/GenBank/DDBJ whole genome shotgun (WGS) entry which is preliminary data.</text>
</comment>
<reference evidence="1" key="1">
    <citation type="submission" date="2022-07" db="EMBL/GenBank/DDBJ databases">
        <authorList>
            <person name="Trinca V."/>
            <person name="Uliana J.V.C."/>
            <person name="Torres T.T."/>
            <person name="Ward R.J."/>
            <person name="Monesi N."/>
        </authorList>
    </citation>
    <scope>NUCLEOTIDE SEQUENCE</scope>
    <source>
        <strain evidence="1">HSMRA1968</strain>
        <tissue evidence="1">Whole embryos</tissue>
    </source>
</reference>
<accession>A0A9Q0N5A1</accession>
<keyword evidence="2" id="KW-1185">Reference proteome</keyword>